<protein>
    <submittedName>
        <fullName evidence="1">Uncharacterized protein</fullName>
    </submittedName>
</protein>
<evidence type="ECO:0000313" key="1">
    <source>
        <dbReference type="EMBL" id="MCJ8735450.1"/>
    </source>
</evidence>
<dbReference type="EMBL" id="CM040982">
    <property type="protein sequence ID" value="MCJ8735450.1"/>
    <property type="molecule type" value="Genomic_DNA"/>
</dbReference>
<reference evidence="1" key="1">
    <citation type="submission" date="2020-02" db="EMBL/GenBank/DDBJ databases">
        <title>Genome sequencing of the panga catfish, Pangasius djambal.</title>
        <authorList>
            <person name="Wen M."/>
            <person name="Zahm M."/>
            <person name="Roques C."/>
            <person name="Cabau C."/>
            <person name="Klopp C."/>
            <person name="Donnadieu C."/>
            <person name="Jouanno E."/>
            <person name="Avarre J.-C."/>
            <person name="Campet M."/>
            <person name="Ha T."/>
            <person name="Dugue R."/>
            <person name="Lampietro C."/>
            <person name="Louis A."/>
            <person name="Herpin A."/>
            <person name="Echchiki A."/>
            <person name="Berthelot C."/>
            <person name="Parey E."/>
            <person name="Roest-Crollius H."/>
            <person name="Braasch I."/>
            <person name="Postlethwait J.H."/>
            <person name="Bobe J."/>
            <person name="Montfort J."/>
            <person name="Bouchez O."/>
            <person name="Begum T."/>
            <person name="Schartl M."/>
            <person name="Gustiano R."/>
            <person name="Guiguen Y."/>
        </authorList>
    </citation>
    <scope>NUCLEOTIDE SEQUENCE</scope>
    <source>
        <strain evidence="1">Pdj_M5554</strain>
    </source>
</reference>
<name>A0ACC5YIJ8_9TELE</name>
<proteinExistence type="predicted"/>
<dbReference type="Proteomes" id="UP000830395">
    <property type="component" value="Chromosome 8"/>
</dbReference>
<keyword evidence="2" id="KW-1185">Reference proteome</keyword>
<gene>
    <name evidence="1" type="ORF">PDJAM_G00247480</name>
</gene>
<organism evidence="1 2">
    <name type="scientific">Pangasius djambal</name>
    <dbReference type="NCBI Taxonomy" id="1691987"/>
    <lineage>
        <taxon>Eukaryota</taxon>
        <taxon>Metazoa</taxon>
        <taxon>Chordata</taxon>
        <taxon>Craniata</taxon>
        <taxon>Vertebrata</taxon>
        <taxon>Euteleostomi</taxon>
        <taxon>Actinopterygii</taxon>
        <taxon>Neopterygii</taxon>
        <taxon>Teleostei</taxon>
        <taxon>Ostariophysi</taxon>
        <taxon>Siluriformes</taxon>
        <taxon>Pangasiidae</taxon>
        <taxon>Pangasius</taxon>
    </lineage>
</organism>
<evidence type="ECO:0000313" key="2">
    <source>
        <dbReference type="Proteomes" id="UP000830395"/>
    </source>
</evidence>
<comment type="caution">
    <text evidence="1">The sequence shown here is derived from an EMBL/GenBank/DDBJ whole genome shotgun (WGS) entry which is preliminary data.</text>
</comment>
<accession>A0ACC5YIJ8</accession>
<sequence>MPRRRKERLRAGVCFAGIFIVLILILILICTAKFPERNECQRGMFRKAAVASDSQTCSRIGRDILRSGGSAVDGAIAALICTSVMNPQSMGLGGGVIFTIREKGGKVKIINARETTPKDFKADLLSNWLFKNPNGTLLKEGDTVKFEKLADTLQRVADGGAEEFYSGDVAQALVRDVQAAGGSLTLEDLKSFEVTESEAWSVSLDKYKMFFPPPPAGGAILSFILNIMEGYAMDPTSINDDESALTYHRYVEACKFANGLKHLIKDPKFSSDKVSRQEARALIKVEFADRVRAMISSNITHDAQYYNITPHADTQGTTHISVLDEDGTAVSVTSTINHIFGSRVLSSNTGVILNNELADFCGRTKNIHAGERPPSSMAPVVLYAPSEKHTLVIGASGGSMITTGMAMVSINSSKHLLKTAVKHLST</sequence>